<evidence type="ECO:0000256" key="13">
    <source>
        <dbReference type="ARBA" id="ARBA00022993"/>
    </source>
</evidence>
<evidence type="ECO:0000256" key="4">
    <source>
        <dbReference type="ARBA" id="ARBA00005225"/>
    </source>
</evidence>
<evidence type="ECO:0000256" key="14">
    <source>
        <dbReference type="ARBA" id="ARBA00038036"/>
    </source>
</evidence>
<comment type="catalytic activity">
    <reaction evidence="1 16">
        <text>(R)-pantothenate + ATP = (R)-4'-phosphopantothenate + ADP + H(+)</text>
        <dbReference type="Rhea" id="RHEA:16373"/>
        <dbReference type="ChEBI" id="CHEBI:10986"/>
        <dbReference type="ChEBI" id="CHEBI:15378"/>
        <dbReference type="ChEBI" id="CHEBI:29032"/>
        <dbReference type="ChEBI" id="CHEBI:30616"/>
        <dbReference type="ChEBI" id="CHEBI:456216"/>
        <dbReference type="EC" id="2.7.1.33"/>
    </reaction>
</comment>
<dbReference type="SUPFAM" id="SSF53067">
    <property type="entry name" value="Actin-like ATPase domain"/>
    <property type="match status" value="2"/>
</dbReference>
<dbReference type="Proteomes" id="UP000239866">
    <property type="component" value="Unassembled WGS sequence"/>
</dbReference>
<dbReference type="HAMAP" id="MF_01274">
    <property type="entry name" value="Pantothen_kinase_3"/>
    <property type="match status" value="1"/>
</dbReference>
<sequence length="244" mass="26775">MMLLIDCGNTRVKWRLADMDGRAVSEGFGKLDEPYLFAEMARQDKAILGVFASTVAPEPTQKALQDAIARITSQPVRFCWSEAVRAGLTNSYEHIEKMGADRWHAMLGAWADAGEGLVVIDAGSAVTVDYVSENGRHIGGYILPGLQMMQRSLHLDTARVGFEPNSELSSRPGMSTDQCVNHGLAWLNTALFERVMNDAKIYGLDRVYLTGGDGGRYLTLGCEALFRPGLVLDGLMVRARQEMS</sequence>
<evidence type="ECO:0000256" key="3">
    <source>
        <dbReference type="ARBA" id="ARBA00004496"/>
    </source>
</evidence>
<evidence type="ECO:0000256" key="1">
    <source>
        <dbReference type="ARBA" id="ARBA00001206"/>
    </source>
</evidence>
<evidence type="ECO:0000256" key="8">
    <source>
        <dbReference type="ARBA" id="ARBA00022679"/>
    </source>
</evidence>
<dbReference type="PANTHER" id="PTHR34265:SF1">
    <property type="entry name" value="TYPE III PANTOTHENATE KINASE"/>
    <property type="match status" value="1"/>
</dbReference>
<protein>
    <recommendedName>
        <fullName evidence="15 16">Type III pantothenate kinase</fullName>
        <ecNumber evidence="6 16">2.7.1.33</ecNumber>
    </recommendedName>
    <alternativeName>
        <fullName evidence="16">PanK-III</fullName>
    </alternativeName>
    <alternativeName>
        <fullName evidence="16">Pantothenic acid kinase</fullName>
    </alternativeName>
</protein>
<dbReference type="GO" id="GO:0005524">
    <property type="term" value="F:ATP binding"/>
    <property type="evidence" value="ECO:0007669"/>
    <property type="project" value="UniProtKB-UniRule"/>
</dbReference>
<comment type="function">
    <text evidence="16">Catalyzes the phosphorylation of pantothenate (Pan), the first step in CoA biosynthesis.</text>
</comment>
<dbReference type="GO" id="GO:0005737">
    <property type="term" value="C:cytoplasm"/>
    <property type="evidence" value="ECO:0007669"/>
    <property type="project" value="UniProtKB-SubCell"/>
</dbReference>
<evidence type="ECO:0000256" key="5">
    <source>
        <dbReference type="ARBA" id="ARBA00011738"/>
    </source>
</evidence>
<evidence type="ECO:0000256" key="9">
    <source>
        <dbReference type="ARBA" id="ARBA00022741"/>
    </source>
</evidence>
<feature type="binding site" evidence="16">
    <location>
        <begin position="6"/>
        <end position="13"/>
    </location>
    <ligand>
        <name>ATP</name>
        <dbReference type="ChEBI" id="CHEBI:30616"/>
    </ligand>
</feature>
<evidence type="ECO:0000256" key="6">
    <source>
        <dbReference type="ARBA" id="ARBA00012102"/>
    </source>
</evidence>
<accession>A0A2T1KIN6</accession>
<dbReference type="GO" id="GO:0046872">
    <property type="term" value="F:metal ion binding"/>
    <property type="evidence" value="ECO:0007669"/>
    <property type="project" value="UniProtKB-KW"/>
</dbReference>
<comment type="subunit">
    <text evidence="5 16">Homodimer.</text>
</comment>
<keyword evidence="10 16" id="KW-0418">Kinase</keyword>
<feature type="binding site" evidence="16">
    <location>
        <position position="124"/>
    </location>
    <ligand>
        <name>ATP</name>
        <dbReference type="ChEBI" id="CHEBI:30616"/>
    </ligand>
</feature>
<organism evidence="17 18">
    <name type="scientific">Marinobacter fuscus</name>
    <dbReference type="NCBI Taxonomy" id="2109942"/>
    <lineage>
        <taxon>Bacteria</taxon>
        <taxon>Pseudomonadati</taxon>
        <taxon>Pseudomonadota</taxon>
        <taxon>Gammaproteobacteria</taxon>
        <taxon>Pseudomonadales</taxon>
        <taxon>Marinobacteraceae</taxon>
        <taxon>Marinobacter</taxon>
    </lineage>
</organism>
<gene>
    <name evidence="16" type="primary">coaX</name>
    <name evidence="17" type="ORF">C7H09_07390</name>
</gene>
<proteinExistence type="inferred from homology"/>
<comment type="caution">
    <text evidence="17">The sequence shown here is derived from an EMBL/GenBank/DDBJ whole genome shotgun (WGS) entry which is preliminary data.</text>
</comment>
<keyword evidence="9 16" id="KW-0547">Nucleotide-binding</keyword>
<comment type="pathway">
    <text evidence="4 16">Cofactor biosynthesis; coenzyme A biosynthesis; CoA from (R)-pantothenate: step 1/5.</text>
</comment>
<reference evidence="17 18" key="1">
    <citation type="submission" date="2018-03" db="EMBL/GenBank/DDBJ databases">
        <title>Marinobacter brunus sp. nov., a marine bacterium of Gamma-proteobacteria isolated from the surface seawater of the South China Sea.</title>
        <authorList>
            <person name="Cheng H."/>
            <person name="Wu Y.-H."/>
            <person name="Xamxidin M."/>
            <person name="Xu X.-W."/>
        </authorList>
    </citation>
    <scope>NUCLEOTIDE SEQUENCE [LARGE SCALE GENOMIC DNA]</scope>
    <source>
        <strain evidence="17 18">NH169-3</strain>
    </source>
</reference>
<evidence type="ECO:0000256" key="2">
    <source>
        <dbReference type="ARBA" id="ARBA00001958"/>
    </source>
</evidence>
<dbReference type="GO" id="GO:0004594">
    <property type="term" value="F:pantothenate kinase activity"/>
    <property type="evidence" value="ECO:0007669"/>
    <property type="project" value="UniProtKB-UniRule"/>
</dbReference>
<feature type="active site" description="Proton acceptor" evidence="16">
    <location>
        <position position="101"/>
    </location>
</feature>
<comment type="similarity">
    <text evidence="14 16">Belongs to the type III pantothenate kinase family.</text>
</comment>
<evidence type="ECO:0000256" key="15">
    <source>
        <dbReference type="ARBA" id="ARBA00040883"/>
    </source>
</evidence>
<comment type="cofactor">
    <cofactor evidence="2">
        <name>K(+)</name>
        <dbReference type="ChEBI" id="CHEBI:29103"/>
    </cofactor>
</comment>
<dbReference type="InterPro" id="IPR043129">
    <property type="entry name" value="ATPase_NBD"/>
</dbReference>
<evidence type="ECO:0000313" key="17">
    <source>
        <dbReference type="EMBL" id="PSF09945.1"/>
    </source>
</evidence>
<keyword evidence="7 16" id="KW-0963">Cytoplasm</keyword>
<dbReference type="InterPro" id="IPR004619">
    <property type="entry name" value="Type_III_PanK"/>
</dbReference>
<feature type="binding site" evidence="16">
    <location>
        <position position="176"/>
    </location>
    <ligand>
        <name>substrate</name>
    </ligand>
</feature>
<feature type="binding site" evidence="16">
    <location>
        <begin position="99"/>
        <end position="102"/>
    </location>
    <ligand>
        <name>substrate</name>
    </ligand>
</feature>
<dbReference type="EC" id="2.7.1.33" evidence="6 16"/>
<keyword evidence="8 16" id="KW-0808">Transferase</keyword>
<evidence type="ECO:0000313" key="18">
    <source>
        <dbReference type="Proteomes" id="UP000239866"/>
    </source>
</evidence>
<dbReference type="EMBL" id="PXNP01000024">
    <property type="protein sequence ID" value="PSF09945.1"/>
    <property type="molecule type" value="Genomic_DNA"/>
</dbReference>
<keyword evidence="13 16" id="KW-0173">Coenzyme A biosynthesis</keyword>
<evidence type="ECO:0000256" key="10">
    <source>
        <dbReference type="ARBA" id="ARBA00022777"/>
    </source>
</evidence>
<dbReference type="Gene3D" id="3.30.420.40">
    <property type="match status" value="2"/>
</dbReference>
<comment type="cofactor">
    <cofactor evidence="16">
        <name>NH4(+)</name>
        <dbReference type="ChEBI" id="CHEBI:28938"/>
    </cofactor>
    <cofactor evidence="16">
        <name>K(+)</name>
        <dbReference type="ChEBI" id="CHEBI:29103"/>
    </cofactor>
    <text evidence="16">A monovalent cation. Ammonium or potassium.</text>
</comment>
<dbReference type="GO" id="GO:0015937">
    <property type="term" value="P:coenzyme A biosynthetic process"/>
    <property type="evidence" value="ECO:0007669"/>
    <property type="project" value="UniProtKB-UniRule"/>
</dbReference>
<dbReference type="PANTHER" id="PTHR34265">
    <property type="entry name" value="TYPE III PANTOTHENATE KINASE"/>
    <property type="match status" value="1"/>
</dbReference>
<evidence type="ECO:0000256" key="11">
    <source>
        <dbReference type="ARBA" id="ARBA00022840"/>
    </source>
</evidence>
<dbReference type="CDD" id="cd24015">
    <property type="entry name" value="ASKHA_NBD_PanK-III"/>
    <property type="match status" value="1"/>
</dbReference>
<dbReference type="OrthoDB" id="9781305at2"/>
<keyword evidence="11 16" id="KW-0067">ATP-binding</keyword>
<name>A0A2T1KIN6_9GAMM</name>
<evidence type="ECO:0000256" key="12">
    <source>
        <dbReference type="ARBA" id="ARBA00022958"/>
    </source>
</evidence>
<dbReference type="UniPathway" id="UPA00241">
    <property type="reaction ID" value="UER00352"/>
</dbReference>
<comment type="subcellular location">
    <subcellularLocation>
        <location evidence="3 16">Cytoplasm</location>
    </subcellularLocation>
</comment>
<dbReference type="NCBIfam" id="TIGR00671">
    <property type="entry name" value="baf"/>
    <property type="match status" value="1"/>
</dbReference>
<evidence type="ECO:0000256" key="16">
    <source>
        <dbReference type="HAMAP-Rule" id="MF_01274"/>
    </source>
</evidence>
<keyword evidence="16" id="KW-0479">Metal-binding</keyword>
<feature type="binding site" evidence="16">
    <location>
        <position position="121"/>
    </location>
    <ligand>
        <name>K(+)</name>
        <dbReference type="ChEBI" id="CHEBI:29103"/>
    </ligand>
</feature>
<keyword evidence="12 16" id="KW-0630">Potassium</keyword>
<dbReference type="AlphaFoldDB" id="A0A2T1KIN6"/>
<keyword evidence="18" id="KW-1185">Reference proteome</keyword>
<feature type="binding site" evidence="16">
    <location>
        <position position="92"/>
    </location>
    <ligand>
        <name>substrate</name>
    </ligand>
</feature>
<evidence type="ECO:0000256" key="7">
    <source>
        <dbReference type="ARBA" id="ARBA00022490"/>
    </source>
</evidence>
<dbReference type="Pfam" id="PF03309">
    <property type="entry name" value="Pan_kinase"/>
    <property type="match status" value="1"/>
</dbReference>